<dbReference type="PANTHER" id="PTHR35446">
    <property type="entry name" value="SI:CH211-175M2.5"/>
    <property type="match status" value="1"/>
</dbReference>
<dbReference type="HOGENOM" id="CLU_082760_7_0_6"/>
<dbReference type="SMR" id="F2K073"/>
<dbReference type="InterPro" id="IPR029032">
    <property type="entry name" value="AhpD-like"/>
</dbReference>
<dbReference type="eggNOG" id="COG2128">
    <property type="taxonomic scope" value="Bacteria"/>
</dbReference>
<dbReference type="Gene3D" id="1.20.1290.10">
    <property type="entry name" value="AhpD-like"/>
    <property type="match status" value="1"/>
</dbReference>
<evidence type="ECO:0000313" key="1">
    <source>
        <dbReference type="EMBL" id="ADZ93287.1"/>
    </source>
</evidence>
<dbReference type="KEGG" id="mme:Marme_4087"/>
<dbReference type="RefSeq" id="WP_013663189.1">
    <property type="nucleotide sequence ID" value="NC_015276.1"/>
</dbReference>
<dbReference type="PANTHER" id="PTHR35446:SF2">
    <property type="entry name" value="CARBOXYMUCONOLACTONE DECARBOXYLASE-LIKE DOMAIN-CONTAINING PROTEIN"/>
    <property type="match status" value="1"/>
</dbReference>
<evidence type="ECO:0007829" key="3">
    <source>
        <dbReference type="PDB" id="6OHI"/>
    </source>
</evidence>
<sequence length="192" mass="21285">MTDSMNTLVTPLQRSDAPQLEPVFRGMEQNLGFLPNGILTMGKNPDLAVAFGGLFKCIDAFKHIPTELKWAIAMISSSAAGCMYCKSHFSHIATRTHVNRNKVMAAFEFQTSDFYNEAERAALAFAFANSTSPAHLDKEHFDELARYYSEEAAIEIAAIIAICGFLNRWNAAMDSQIEAAPRATLDEIEKQN</sequence>
<dbReference type="PDB" id="6OHJ">
    <property type="method" value="X-ray"/>
    <property type="resolution" value="3.19 A"/>
    <property type="chains" value="A/B=1-192"/>
</dbReference>
<evidence type="ECO:0007829" key="4">
    <source>
        <dbReference type="PDB" id="6OHJ"/>
    </source>
</evidence>
<dbReference type="PDBsum" id="6OHI"/>
<keyword evidence="2" id="KW-1185">Reference proteome</keyword>
<gene>
    <name evidence="1" type="ordered locus">Marme_4087</name>
</gene>
<accession>F2K073</accession>
<dbReference type="SUPFAM" id="SSF69118">
    <property type="entry name" value="AhpD-like"/>
    <property type="match status" value="1"/>
</dbReference>
<dbReference type="PATRIC" id="fig|717774.3.peg.4230"/>
<dbReference type="STRING" id="717774.Marme_4087"/>
<keyword evidence="3 4" id="KW-0002">3D-structure</keyword>
<evidence type="ECO:0000313" key="2">
    <source>
        <dbReference type="Proteomes" id="UP000001062"/>
    </source>
</evidence>
<reference evidence="3 4" key="2">
    <citation type="journal article" date="2019" name="Biochemistry">
        <title>Bacterial Tetrabromopyrrole Debrominase Shares a Reductive Dehalogenation Strategy with Human Thyroid Deiodinase.</title>
        <authorList>
            <person name="Chekan J.R."/>
            <person name="Lee G.Y."/>
            <person name="El Gamal A."/>
            <person name="Purdy T.N."/>
            <person name="Houk K.N."/>
            <person name="Moore B.S."/>
        </authorList>
    </citation>
    <scope>X-RAY CRYSTALLOGRAPHY (2.27 ANGSTROMS)</scope>
</reference>
<proteinExistence type="evidence at protein level"/>
<dbReference type="Proteomes" id="UP000001062">
    <property type="component" value="Chromosome"/>
</dbReference>
<protein>
    <submittedName>
        <fullName evidence="1">Carboxymuconolactone decarboxylase</fullName>
    </submittedName>
</protein>
<dbReference type="AlphaFoldDB" id="F2K073"/>
<dbReference type="PDBsum" id="6OHJ"/>
<organism evidence="1 2">
    <name type="scientific">Marinomonas mediterranea (strain ATCC 700492 / JCM 21426 / NBRC 103028 / MMB-1)</name>
    <dbReference type="NCBI Taxonomy" id="717774"/>
    <lineage>
        <taxon>Bacteria</taxon>
        <taxon>Pseudomonadati</taxon>
        <taxon>Pseudomonadota</taxon>
        <taxon>Gammaproteobacteria</taxon>
        <taxon>Oceanospirillales</taxon>
        <taxon>Oceanospirillaceae</taxon>
        <taxon>Marinomonas</taxon>
    </lineage>
</organism>
<dbReference type="PDB" id="6OHI">
    <property type="method" value="X-ray"/>
    <property type="resolution" value="2.27 A"/>
    <property type="chains" value="A/B=1-192"/>
</dbReference>
<reference evidence="1 2" key="1">
    <citation type="journal article" date="2012" name="Stand. Genomic Sci.">
        <title>Complete genome sequence of the melanogenic marine bacterium Marinomonas mediterranea type strain (MMB-1(T)).</title>
        <authorList>
            <person name="Lucas-Elio P."/>
            <person name="Goodwin L."/>
            <person name="Woyke T."/>
            <person name="Pitluck S."/>
            <person name="Nolan M."/>
            <person name="Kyrpides N.C."/>
            <person name="Detter J.C."/>
            <person name="Copeland A."/>
            <person name="Teshima H."/>
            <person name="Bruce D."/>
            <person name="Detter C."/>
            <person name="Tapia R."/>
            <person name="Han S."/>
            <person name="Land M.L."/>
            <person name="Ivanova N."/>
            <person name="Mikhailova N."/>
            <person name="Johnston A.W."/>
            <person name="Sanchez-Amat A."/>
        </authorList>
    </citation>
    <scope>NUCLEOTIDE SEQUENCE [LARGE SCALE GENOMIC DNA]</scope>
    <source>
        <strain evidence="2">ATCC 700492 / JCM 21426 / NBRC 103028 / MMB-1</strain>
    </source>
</reference>
<dbReference type="EMBL" id="CP002583">
    <property type="protein sequence ID" value="ADZ93287.1"/>
    <property type="molecule type" value="Genomic_DNA"/>
</dbReference>
<name>F2K073_MARM1</name>
<dbReference type="OrthoDB" id="9808310at2"/>